<dbReference type="PANTHER" id="PTHR33266">
    <property type="entry name" value="CHROMOSOME 15, WHOLE GENOME SHOTGUN SEQUENCE"/>
    <property type="match status" value="1"/>
</dbReference>
<comment type="caution">
    <text evidence="1">The sequence shown here is derived from an EMBL/GenBank/DDBJ whole genome shotgun (WGS) entry which is preliminary data.</text>
</comment>
<dbReference type="PANTHER" id="PTHR33266:SF1">
    <property type="entry name" value="F-BOX DOMAIN-CONTAINING PROTEIN"/>
    <property type="match status" value="1"/>
</dbReference>
<organism evidence="1 2">
    <name type="scientific">Puccinia graminis f. sp. tritici</name>
    <dbReference type="NCBI Taxonomy" id="56615"/>
    <lineage>
        <taxon>Eukaryota</taxon>
        <taxon>Fungi</taxon>
        <taxon>Dikarya</taxon>
        <taxon>Basidiomycota</taxon>
        <taxon>Pucciniomycotina</taxon>
        <taxon>Pucciniomycetes</taxon>
        <taxon>Pucciniales</taxon>
        <taxon>Pucciniaceae</taxon>
        <taxon>Puccinia</taxon>
    </lineage>
</organism>
<dbReference type="EMBL" id="VSWC01000053">
    <property type="protein sequence ID" value="KAA1101874.1"/>
    <property type="molecule type" value="Genomic_DNA"/>
</dbReference>
<keyword evidence="2" id="KW-1185">Reference proteome</keyword>
<proteinExistence type="predicted"/>
<dbReference type="AlphaFoldDB" id="A0A5B0PMK3"/>
<evidence type="ECO:0000313" key="2">
    <source>
        <dbReference type="Proteomes" id="UP000324748"/>
    </source>
</evidence>
<sequence length="857" mass="96761">MNCSPDRERMSSDEDLVAKLRHRYVELHSNNQFDDDDQSFSRLLGESSESKVQEYLDGLAEAYSKVQGLSPDLRNLTWQKFLHRVLGGRDFLVSFYQVKQGSDFDQQLIKLAFFHQYPRWAQQENVDEKRMLEALVAGSVAAGEKLLTAAVTDSEHVKILQAGYQHDYLRQETIVLPILKRISKAAQEWSTDHLVPLTSLIGPSMIGKTRLLQQLSKSICVVYLCLRPLGSTGLPPRSKLADELTPAKTTAPELELHYTRLLAAIFDVVAEFFSKQLAPHSEEERLQQWFDFNDKSGNKFASRVVERLKQISHNQCEASESLQTNLEKLHNKTRFVENPHLKVLLAIDEARLLVQLETSDLSRVTYFQILQRILSKIPSSKGFFAIVTDTTIKVTDFNPTLYNDPSAQPPPDYKPKKLFAPIYDIGTFDSKVPPGQPRTWEELLSPQRLLSYGVPFFGVYVKEAEARGMAISVIVTNIREIAIAKLLCIPPTSTLSEGQMFAMLGSTIQPQIYEAARLNSELISSHLAHCLYISPSRERIISGYPSQFPLSMAANYFLATDNNRLISCIKALTVILQQGLISSGNAGELATRIILLRAMHKAMSISTQTHIPYGCSVKLVDFLYCLTGLEEENLDLGNIAPQQKKRLLAKGRIFWNHFVQITYTPNAGDFLEFLYRGLAIQCKPNQPAFDQLFTIYLESDQPNSPLNQDHISFCGIQAKNEQVDFVKEIPKWTDQYAGITINSENPYLVIIFSFKTKSTPQKLPEIDNRGSLIFHGLSQIDCLTDGMSEALQELLGVDPDIRDFHNDKHMQTFIETICPIVYPVRRPASDVELNGLDSDINLDALSKAQDLDCQMND</sequence>
<name>A0A5B0PMK3_PUCGR</name>
<dbReference type="OrthoDB" id="107110at2759"/>
<gene>
    <name evidence="1" type="ORF">PGT21_032034</name>
</gene>
<dbReference type="Proteomes" id="UP000324748">
    <property type="component" value="Unassembled WGS sequence"/>
</dbReference>
<accession>A0A5B0PMK3</accession>
<protein>
    <submittedName>
        <fullName evidence="1">Uncharacterized protein</fullName>
    </submittedName>
</protein>
<evidence type="ECO:0000313" key="1">
    <source>
        <dbReference type="EMBL" id="KAA1101874.1"/>
    </source>
</evidence>
<reference evidence="1 2" key="1">
    <citation type="submission" date="2019-05" db="EMBL/GenBank/DDBJ databases">
        <title>Emergence of the Ug99 lineage of the wheat stem rust pathogen through somatic hybridization.</title>
        <authorList>
            <person name="Li F."/>
            <person name="Upadhyaya N.M."/>
            <person name="Sperschneider J."/>
            <person name="Matny O."/>
            <person name="Nguyen-Phuc H."/>
            <person name="Mago R."/>
            <person name="Raley C."/>
            <person name="Miller M.E."/>
            <person name="Silverstein K.A.T."/>
            <person name="Henningsen E."/>
            <person name="Hirsch C.D."/>
            <person name="Visser B."/>
            <person name="Pretorius Z.A."/>
            <person name="Steffenson B.J."/>
            <person name="Schwessinger B."/>
            <person name="Dodds P.N."/>
            <person name="Figueroa M."/>
        </authorList>
    </citation>
    <scope>NUCLEOTIDE SEQUENCE [LARGE SCALE GENOMIC DNA]</scope>
    <source>
        <strain evidence="1">21-0</strain>
    </source>
</reference>